<name>A0AC61D8Y6_9FIRM</name>
<organism evidence="1 2">
    <name type="scientific">Sporanaerobium hydrogeniformans</name>
    <dbReference type="NCBI Taxonomy" id="3072179"/>
    <lineage>
        <taxon>Bacteria</taxon>
        <taxon>Bacillati</taxon>
        <taxon>Bacillota</taxon>
        <taxon>Clostridia</taxon>
        <taxon>Lachnospirales</taxon>
        <taxon>Lachnospiraceae</taxon>
        <taxon>Sporanaerobium</taxon>
    </lineage>
</organism>
<protein>
    <submittedName>
        <fullName evidence="1">GntR family transcriptional regulator</fullName>
    </submittedName>
</protein>
<dbReference type="Proteomes" id="UP000224460">
    <property type="component" value="Unassembled WGS sequence"/>
</dbReference>
<reference evidence="1" key="1">
    <citation type="submission" date="2017-10" db="EMBL/GenBank/DDBJ databases">
        <title>Genome sequence of cellulolytic Lachnospiraceae bacterium XHS1971 isolated from hotspring sediment.</title>
        <authorList>
            <person name="Vasudevan G."/>
            <person name="Joshi A.J."/>
            <person name="Hivarkar S."/>
            <person name="Lanjekar V.B."/>
            <person name="Dhakephalkar P.K."/>
            <person name="Dagar S."/>
        </authorList>
    </citation>
    <scope>NUCLEOTIDE SEQUENCE</scope>
    <source>
        <strain evidence="1">XHS1971</strain>
    </source>
</reference>
<accession>A0AC61D8Y6</accession>
<evidence type="ECO:0000313" key="1">
    <source>
        <dbReference type="EMBL" id="PHV69203.1"/>
    </source>
</evidence>
<keyword evidence="2" id="KW-1185">Reference proteome</keyword>
<comment type="caution">
    <text evidence="1">The sequence shown here is derived from an EMBL/GenBank/DDBJ whole genome shotgun (WGS) entry which is preliminary data.</text>
</comment>
<gene>
    <name evidence="1" type="ORF">CS063_17085</name>
</gene>
<dbReference type="EMBL" id="PEDL01000043">
    <property type="protein sequence ID" value="PHV69203.1"/>
    <property type="molecule type" value="Genomic_DNA"/>
</dbReference>
<proteinExistence type="predicted"/>
<evidence type="ECO:0000313" key="2">
    <source>
        <dbReference type="Proteomes" id="UP000224460"/>
    </source>
</evidence>
<sequence length="469" mass="54024">MKHKIVRIQFDTKSGEPLYLQLFQYLKECILNEEIIYGSKLPAIRSLAKELGVNNITIINAYKQLELAGYVTSKQGSGYYVSKRLRTSLSPSYTPKSKEQNVINFGSVSPHPEIFPVETFKQYITEAIDRDKGFAFGYQEINGYLPLREVLTTFLSQTYNITTCKKQIQIVSGGQQGLDIIAKSLLYSGDSVITENPTYNGAVEVFKSRGCRTVPVNIHSQGINLIELEKKVRICKPKLVYVMPNYQNPTTFCYSKSTLLELLKLAETYQFYILEEDSMCELSYSHKTNLTLKSFDTNDRVIYLKSFSKLLMPGLRMGFIIMPSTLCESFTRTKQATDISSSGLIQRALDLYLRNNKWYEHILYMREIYKNKYEYMLEKLEMLEKYNIQFFIPEGGLCFWLTLPPHLSAEKLSAECLKNGLIILPSPMYFSHLDSFKDRHIRLSFASCSFNEIEKGITILRHCLNTLMN</sequence>